<dbReference type="EMBL" id="OZ035824">
    <property type="protein sequence ID" value="CAL1592514.1"/>
    <property type="molecule type" value="Genomic_DNA"/>
</dbReference>
<proteinExistence type="predicted"/>
<evidence type="ECO:0000256" key="1">
    <source>
        <dbReference type="SAM" id="MobiDB-lite"/>
    </source>
</evidence>
<evidence type="ECO:0000313" key="3">
    <source>
        <dbReference type="Proteomes" id="UP001497482"/>
    </source>
</evidence>
<keyword evidence="3" id="KW-1185">Reference proteome</keyword>
<dbReference type="Proteomes" id="UP001497482">
    <property type="component" value="Chromosome 2"/>
</dbReference>
<accession>A0AAV2KSD9</accession>
<dbReference type="AlphaFoldDB" id="A0AAV2KSD9"/>
<organism evidence="2 3">
    <name type="scientific">Knipowitschia caucasica</name>
    <name type="common">Caucasian dwarf goby</name>
    <name type="synonym">Pomatoschistus caucasicus</name>
    <dbReference type="NCBI Taxonomy" id="637954"/>
    <lineage>
        <taxon>Eukaryota</taxon>
        <taxon>Metazoa</taxon>
        <taxon>Chordata</taxon>
        <taxon>Craniata</taxon>
        <taxon>Vertebrata</taxon>
        <taxon>Euteleostomi</taxon>
        <taxon>Actinopterygii</taxon>
        <taxon>Neopterygii</taxon>
        <taxon>Teleostei</taxon>
        <taxon>Neoteleostei</taxon>
        <taxon>Acanthomorphata</taxon>
        <taxon>Gobiaria</taxon>
        <taxon>Gobiiformes</taxon>
        <taxon>Gobioidei</taxon>
        <taxon>Gobiidae</taxon>
        <taxon>Gobiinae</taxon>
        <taxon>Knipowitschia</taxon>
    </lineage>
</organism>
<sequence>MTSECLWRAKTRLGRRRRGRKEETRKGRRRERKEETRKEGGDEERKEETRKEGGDEKGRRRRGKEGGGDEEMKKEETRKKEGDEKGRRRYCCLEVSVLVMNMDEARKTSSTGRSSQTPNNLMLCVLLFHTSHSYTLFASDPGAISLGSALHDGCTSGSEPVRIRTWSQD</sequence>
<feature type="region of interest" description="Disordered" evidence="1">
    <location>
        <begin position="1"/>
        <end position="86"/>
    </location>
</feature>
<name>A0AAV2KSD9_KNICA</name>
<feature type="compositionally biased region" description="Basic and acidic residues" evidence="1">
    <location>
        <begin position="32"/>
        <end position="86"/>
    </location>
</feature>
<feature type="compositionally biased region" description="Basic residues" evidence="1">
    <location>
        <begin position="9"/>
        <end position="19"/>
    </location>
</feature>
<protein>
    <submittedName>
        <fullName evidence="2">Uncharacterized protein</fullName>
    </submittedName>
</protein>
<reference evidence="2 3" key="1">
    <citation type="submission" date="2024-04" db="EMBL/GenBank/DDBJ databases">
        <authorList>
            <person name="Waldvogel A.-M."/>
            <person name="Schoenle A."/>
        </authorList>
    </citation>
    <scope>NUCLEOTIDE SEQUENCE [LARGE SCALE GENOMIC DNA]</scope>
</reference>
<gene>
    <name evidence="2" type="ORF">KC01_LOCUS21760</name>
</gene>
<evidence type="ECO:0000313" key="2">
    <source>
        <dbReference type="EMBL" id="CAL1592514.1"/>
    </source>
</evidence>